<gene>
    <name evidence="2" type="ORF">BN869_000012549_1</name>
</gene>
<organism evidence="2">
    <name type="scientific">Bionectria ochroleuca</name>
    <name type="common">Gliocladium roseum</name>
    <dbReference type="NCBI Taxonomy" id="29856"/>
    <lineage>
        <taxon>Eukaryota</taxon>
        <taxon>Fungi</taxon>
        <taxon>Dikarya</taxon>
        <taxon>Ascomycota</taxon>
        <taxon>Pezizomycotina</taxon>
        <taxon>Sordariomycetes</taxon>
        <taxon>Hypocreomycetidae</taxon>
        <taxon>Hypocreales</taxon>
        <taxon>Bionectriaceae</taxon>
        <taxon>Clonostachys</taxon>
    </lineage>
</organism>
<evidence type="ECO:0008006" key="3">
    <source>
        <dbReference type="Google" id="ProtNLM"/>
    </source>
</evidence>
<accession>A0A0B7KNY0</accession>
<sequence>MLFNVAFLSTTLLAALAAALPVDLSAELPDLKDQIGENGEGTSKATVTLSDTYKVYSGDGTKSASWPNKDSWGTYDQLWKQNLPLIRQSCTWNKWGEDNSETEISDINKAIQKVSNETQVDSRIILAVMMQESKGCVRVPTSYNPIKNPGLMQSHNGKGSCDGVAKCSAATIELMIRDGVVGTSNGDGLKQCFAKTLKTIGSAGSRALYAAARMYNSGSVDYENFSNGFSSTKCYVSDIANRLTGWTLAKSKCR</sequence>
<dbReference type="AlphaFoldDB" id="A0A0B7KNY0"/>
<feature type="chain" id="PRO_5002118828" description="Transglycosylase SLT domain-containing protein" evidence="1">
    <location>
        <begin position="20"/>
        <end position="254"/>
    </location>
</feature>
<dbReference type="InterPro" id="IPR023346">
    <property type="entry name" value="Lysozyme-like_dom_sf"/>
</dbReference>
<reference evidence="2" key="1">
    <citation type="submission" date="2015-01" db="EMBL/GenBank/DDBJ databases">
        <authorList>
            <person name="Durling Mikael"/>
        </authorList>
    </citation>
    <scope>NUCLEOTIDE SEQUENCE</scope>
</reference>
<name>A0A0B7KNY0_BIOOC</name>
<dbReference type="Gene3D" id="1.10.530.10">
    <property type="match status" value="1"/>
</dbReference>
<keyword evidence="1" id="KW-0732">Signal</keyword>
<evidence type="ECO:0000256" key="1">
    <source>
        <dbReference type="SAM" id="SignalP"/>
    </source>
</evidence>
<feature type="signal peptide" evidence="1">
    <location>
        <begin position="1"/>
        <end position="19"/>
    </location>
</feature>
<dbReference type="EMBL" id="CDPU01000068">
    <property type="protein sequence ID" value="CEO56491.1"/>
    <property type="molecule type" value="Genomic_DNA"/>
</dbReference>
<proteinExistence type="predicted"/>
<dbReference type="SUPFAM" id="SSF53955">
    <property type="entry name" value="Lysozyme-like"/>
    <property type="match status" value="1"/>
</dbReference>
<protein>
    <recommendedName>
        <fullName evidence="3">Transglycosylase SLT domain-containing protein</fullName>
    </recommendedName>
</protein>
<evidence type="ECO:0000313" key="2">
    <source>
        <dbReference type="EMBL" id="CEO56491.1"/>
    </source>
</evidence>